<feature type="repeat" description="ANK" evidence="3">
    <location>
        <begin position="49"/>
        <end position="81"/>
    </location>
</feature>
<dbReference type="InterPro" id="IPR036770">
    <property type="entry name" value="Ankyrin_rpt-contain_sf"/>
</dbReference>
<organism evidence="4 5">
    <name type="scientific">Russula ochroleuca</name>
    <dbReference type="NCBI Taxonomy" id="152965"/>
    <lineage>
        <taxon>Eukaryota</taxon>
        <taxon>Fungi</taxon>
        <taxon>Dikarya</taxon>
        <taxon>Basidiomycota</taxon>
        <taxon>Agaricomycotina</taxon>
        <taxon>Agaricomycetes</taxon>
        <taxon>Russulales</taxon>
        <taxon>Russulaceae</taxon>
        <taxon>Russula</taxon>
    </lineage>
</organism>
<comment type="caution">
    <text evidence="4">The sequence shown here is derived from an EMBL/GenBank/DDBJ whole genome shotgun (WGS) entry which is preliminary data.</text>
</comment>
<dbReference type="SUPFAM" id="SSF48403">
    <property type="entry name" value="Ankyrin repeat"/>
    <property type="match status" value="1"/>
</dbReference>
<dbReference type="InterPro" id="IPR002110">
    <property type="entry name" value="Ankyrin_rpt"/>
</dbReference>
<feature type="repeat" description="ANK" evidence="3">
    <location>
        <begin position="140"/>
        <end position="166"/>
    </location>
</feature>
<proteinExistence type="predicted"/>
<evidence type="ECO:0000256" key="2">
    <source>
        <dbReference type="ARBA" id="ARBA00023043"/>
    </source>
</evidence>
<dbReference type="PANTHER" id="PTHR24171">
    <property type="entry name" value="ANKYRIN REPEAT DOMAIN-CONTAINING PROTEIN 39-RELATED"/>
    <property type="match status" value="1"/>
</dbReference>
<dbReference type="Gene3D" id="1.25.40.20">
    <property type="entry name" value="Ankyrin repeat-containing domain"/>
    <property type="match status" value="2"/>
</dbReference>
<evidence type="ECO:0000256" key="1">
    <source>
        <dbReference type="ARBA" id="ARBA00022737"/>
    </source>
</evidence>
<evidence type="ECO:0000256" key="3">
    <source>
        <dbReference type="PROSITE-ProRule" id="PRU00023"/>
    </source>
</evidence>
<dbReference type="SMART" id="SM00248">
    <property type="entry name" value="ANK"/>
    <property type="match status" value="4"/>
</dbReference>
<dbReference type="PROSITE" id="PS50088">
    <property type="entry name" value="ANK_REPEAT"/>
    <property type="match status" value="4"/>
</dbReference>
<dbReference type="AlphaFoldDB" id="A0A9P5TCT7"/>
<name>A0A9P5TCT7_9AGAM</name>
<reference evidence="4" key="2">
    <citation type="journal article" date="2020" name="Nat. Commun.">
        <title>Large-scale genome sequencing of mycorrhizal fungi provides insights into the early evolution of symbiotic traits.</title>
        <authorList>
            <person name="Miyauchi S."/>
            <person name="Kiss E."/>
            <person name="Kuo A."/>
            <person name="Drula E."/>
            <person name="Kohler A."/>
            <person name="Sanchez-Garcia M."/>
            <person name="Morin E."/>
            <person name="Andreopoulos B."/>
            <person name="Barry K.W."/>
            <person name="Bonito G."/>
            <person name="Buee M."/>
            <person name="Carver A."/>
            <person name="Chen C."/>
            <person name="Cichocki N."/>
            <person name="Clum A."/>
            <person name="Culley D."/>
            <person name="Crous P.W."/>
            <person name="Fauchery L."/>
            <person name="Girlanda M."/>
            <person name="Hayes R.D."/>
            <person name="Keri Z."/>
            <person name="LaButti K."/>
            <person name="Lipzen A."/>
            <person name="Lombard V."/>
            <person name="Magnuson J."/>
            <person name="Maillard F."/>
            <person name="Murat C."/>
            <person name="Nolan M."/>
            <person name="Ohm R.A."/>
            <person name="Pangilinan J."/>
            <person name="Pereira M.F."/>
            <person name="Perotto S."/>
            <person name="Peter M."/>
            <person name="Pfister S."/>
            <person name="Riley R."/>
            <person name="Sitrit Y."/>
            <person name="Stielow J.B."/>
            <person name="Szollosi G."/>
            <person name="Zifcakova L."/>
            <person name="Stursova M."/>
            <person name="Spatafora J.W."/>
            <person name="Tedersoo L."/>
            <person name="Vaario L.M."/>
            <person name="Yamada A."/>
            <person name="Yan M."/>
            <person name="Wang P."/>
            <person name="Xu J."/>
            <person name="Bruns T."/>
            <person name="Baldrian P."/>
            <person name="Vilgalys R."/>
            <person name="Dunand C."/>
            <person name="Henrissat B."/>
            <person name="Grigoriev I.V."/>
            <person name="Hibbett D."/>
            <person name="Nagy L.G."/>
            <person name="Martin F.M."/>
        </authorList>
    </citation>
    <scope>NUCLEOTIDE SEQUENCE</scope>
    <source>
        <strain evidence="4">Prilba</strain>
    </source>
</reference>
<accession>A0A9P5TCT7</accession>
<keyword evidence="1" id="KW-0677">Repeat</keyword>
<evidence type="ECO:0000313" key="5">
    <source>
        <dbReference type="Proteomes" id="UP000759537"/>
    </source>
</evidence>
<keyword evidence="5" id="KW-1185">Reference proteome</keyword>
<gene>
    <name evidence="4" type="ORF">DFH94DRAFT_660454</name>
</gene>
<dbReference type="Proteomes" id="UP000759537">
    <property type="component" value="Unassembled WGS sequence"/>
</dbReference>
<evidence type="ECO:0000313" key="4">
    <source>
        <dbReference type="EMBL" id="KAF8485760.1"/>
    </source>
</evidence>
<dbReference type="Pfam" id="PF12796">
    <property type="entry name" value="Ank_2"/>
    <property type="match status" value="2"/>
</dbReference>
<keyword evidence="2 3" id="KW-0040">ANK repeat</keyword>
<dbReference type="OrthoDB" id="539213at2759"/>
<sequence length="281" mass="30465">MSISVHSAAQNSRFFCSPPPIDEVLTPQINYLYCVLWSPRIRVLSTLLILRTPLHWASSAGHLDVVTYLLENGAEVDKTDDGGWTALHIAVSAGQEEAVSELVGAGADVNRKNEKGITPLFVSRALGVLILSRIACPRRHYAASKSRIEIGRFLISRGADVRVVSRLSCSHEQINARDKANQHPLHRAATTGSTGFVTLLLHPPEGSPKTRLNTGDRMGNTPLHLAMESAHGETAALLIEAGADRSRVNLDEQTAEQLEGVGGVEQRRARAYVIDRCGPST</sequence>
<dbReference type="EMBL" id="WHVB01000002">
    <property type="protein sequence ID" value="KAF8485760.1"/>
    <property type="molecule type" value="Genomic_DNA"/>
</dbReference>
<reference evidence="4" key="1">
    <citation type="submission" date="2019-10" db="EMBL/GenBank/DDBJ databases">
        <authorList>
            <consortium name="DOE Joint Genome Institute"/>
            <person name="Kuo A."/>
            <person name="Miyauchi S."/>
            <person name="Kiss E."/>
            <person name="Drula E."/>
            <person name="Kohler A."/>
            <person name="Sanchez-Garcia M."/>
            <person name="Andreopoulos B."/>
            <person name="Barry K.W."/>
            <person name="Bonito G."/>
            <person name="Buee M."/>
            <person name="Carver A."/>
            <person name="Chen C."/>
            <person name="Cichocki N."/>
            <person name="Clum A."/>
            <person name="Culley D."/>
            <person name="Crous P.W."/>
            <person name="Fauchery L."/>
            <person name="Girlanda M."/>
            <person name="Hayes R."/>
            <person name="Keri Z."/>
            <person name="LaButti K."/>
            <person name="Lipzen A."/>
            <person name="Lombard V."/>
            <person name="Magnuson J."/>
            <person name="Maillard F."/>
            <person name="Morin E."/>
            <person name="Murat C."/>
            <person name="Nolan M."/>
            <person name="Ohm R."/>
            <person name="Pangilinan J."/>
            <person name="Pereira M."/>
            <person name="Perotto S."/>
            <person name="Peter M."/>
            <person name="Riley R."/>
            <person name="Sitrit Y."/>
            <person name="Stielow B."/>
            <person name="Szollosi G."/>
            <person name="Zifcakova L."/>
            <person name="Stursova M."/>
            <person name="Spatafora J.W."/>
            <person name="Tedersoo L."/>
            <person name="Vaario L.-M."/>
            <person name="Yamada A."/>
            <person name="Yan M."/>
            <person name="Wang P."/>
            <person name="Xu J."/>
            <person name="Bruns T."/>
            <person name="Baldrian P."/>
            <person name="Vilgalys R."/>
            <person name="Henrissat B."/>
            <person name="Grigoriev I.V."/>
            <person name="Hibbett D."/>
            <person name="Nagy L.G."/>
            <person name="Martin F.M."/>
        </authorList>
    </citation>
    <scope>NUCLEOTIDE SEQUENCE</scope>
    <source>
        <strain evidence="4">Prilba</strain>
    </source>
</reference>
<protein>
    <submittedName>
        <fullName evidence="4">Ankyrin repeat-containing domain protein</fullName>
    </submittedName>
</protein>
<feature type="repeat" description="ANK" evidence="3">
    <location>
        <begin position="82"/>
        <end position="114"/>
    </location>
</feature>
<dbReference type="PROSITE" id="PS50297">
    <property type="entry name" value="ANK_REP_REGION"/>
    <property type="match status" value="3"/>
</dbReference>
<dbReference type="PRINTS" id="PR01415">
    <property type="entry name" value="ANKYRIN"/>
</dbReference>
<feature type="repeat" description="ANK" evidence="3">
    <location>
        <begin position="218"/>
        <end position="250"/>
    </location>
</feature>
<dbReference type="PANTHER" id="PTHR24171:SF10">
    <property type="entry name" value="ANKYRIN REPEAT DOMAIN-CONTAINING PROTEIN 29-LIKE"/>
    <property type="match status" value="1"/>
</dbReference>